<comment type="caution">
    <text evidence="2">The sequence shown here is derived from an EMBL/GenBank/DDBJ whole genome shotgun (WGS) entry which is preliminary data.</text>
</comment>
<dbReference type="CDD" id="cd00022">
    <property type="entry name" value="BIR"/>
    <property type="match status" value="1"/>
</dbReference>
<name>A0A9D4G548_DREPO</name>
<protein>
    <submittedName>
        <fullName evidence="2">Uncharacterized protein</fullName>
    </submittedName>
</protein>
<gene>
    <name evidence="2" type="ORF">DPMN_138935</name>
</gene>
<dbReference type="PANTHER" id="PTHR10044">
    <property type="entry name" value="INHIBITOR OF APOPTOSIS"/>
    <property type="match status" value="1"/>
</dbReference>
<dbReference type="GO" id="GO:0005634">
    <property type="term" value="C:nucleus"/>
    <property type="evidence" value="ECO:0007669"/>
    <property type="project" value="TreeGrafter"/>
</dbReference>
<dbReference type="Pfam" id="PF00653">
    <property type="entry name" value="BIR"/>
    <property type="match status" value="1"/>
</dbReference>
<dbReference type="PANTHER" id="PTHR10044:SF139">
    <property type="entry name" value="DEATH-ASSOCIATED INHIBITOR OF APOPTOSIS 2"/>
    <property type="match status" value="1"/>
</dbReference>
<dbReference type="Gene3D" id="1.10.1170.10">
    <property type="entry name" value="Inhibitor Of Apoptosis Protein (2mihbC-IAP-1), Chain A"/>
    <property type="match status" value="1"/>
</dbReference>
<evidence type="ECO:0000313" key="2">
    <source>
        <dbReference type="EMBL" id="KAH3810541.1"/>
    </source>
</evidence>
<proteinExistence type="predicted"/>
<keyword evidence="3" id="KW-1185">Reference proteome</keyword>
<feature type="region of interest" description="Disordered" evidence="1">
    <location>
        <begin position="98"/>
        <end position="148"/>
    </location>
</feature>
<reference evidence="2" key="1">
    <citation type="journal article" date="2019" name="bioRxiv">
        <title>The Genome of the Zebra Mussel, Dreissena polymorpha: A Resource for Invasive Species Research.</title>
        <authorList>
            <person name="McCartney M.A."/>
            <person name="Auch B."/>
            <person name="Kono T."/>
            <person name="Mallez S."/>
            <person name="Zhang Y."/>
            <person name="Obille A."/>
            <person name="Becker A."/>
            <person name="Abrahante J.E."/>
            <person name="Garbe J."/>
            <person name="Badalamenti J.P."/>
            <person name="Herman A."/>
            <person name="Mangelson H."/>
            <person name="Liachko I."/>
            <person name="Sullivan S."/>
            <person name="Sone E.D."/>
            <person name="Koren S."/>
            <person name="Silverstein K.A.T."/>
            <person name="Beckman K.B."/>
            <person name="Gohl D.M."/>
        </authorList>
    </citation>
    <scope>NUCLEOTIDE SEQUENCE</scope>
    <source>
        <strain evidence="2">Duluth1</strain>
        <tissue evidence="2">Whole animal</tissue>
    </source>
</reference>
<evidence type="ECO:0000313" key="3">
    <source>
        <dbReference type="Proteomes" id="UP000828390"/>
    </source>
</evidence>
<dbReference type="GO" id="GO:0051726">
    <property type="term" value="P:regulation of cell cycle"/>
    <property type="evidence" value="ECO:0007669"/>
    <property type="project" value="TreeGrafter"/>
</dbReference>
<reference evidence="2" key="2">
    <citation type="submission" date="2020-11" db="EMBL/GenBank/DDBJ databases">
        <authorList>
            <person name="McCartney M.A."/>
            <person name="Auch B."/>
            <person name="Kono T."/>
            <person name="Mallez S."/>
            <person name="Becker A."/>
            <person name="Gohl D.M."/>
            <person name="Silverstein K.A.T."/>
            <person name="Koren S."/>
            <person name="Bechman K.B."/>
            <person name="Herman A."/>
            <person name="Abrahante J.E."/>
            <person name="Garbe J."/>
        </authorList>
    </citation>
    <scope>NUCLEOTIDE SEQUENCE</scope>
    <source>
        <strain evidence="2">Duluth1</strain>
        <tissue evidence="2">Whole animal</tissue>
    </source>
</reference>
<organism evidence="2 3">
    <name type="scientific">Dreissena polymorpha</name>
    <name type="common">Zebra mussel</name>
    <name type="synonym">Mytilus polymorpha</name>
    <dbReference type="NCBI Taxonomy" id="45954"/>
    <lineage>
        <taxon>Eukaryota</taxon>
        <taxon>Metazoa</taxon>
        <taxon>Spiralia</taxon>
        <taxon>Lophotrochozoa</taxon>
        <taxon>Mollusca</taxon>
        <taxon>Bivalvia</taxon>
        <taxon>Autobranchia</taxon>
        <taxon>Heteroconchia</taxon>
        <taxon>Euheterodonta</taxon>
        <taxon>Imparidentia</taxon>
        <taxon>Neoheterodontei</taxon>
        <taxon>Myida</taxon>
        <taxon>Dreissenoidea</taxon>
        <taxon>Dreissenidae</taxon>
        <taxon>Dreissena</taxon>
    </lineage>
</organism>
<evidence type="ECO:0000256" key="1">
    <source>
        <dbReference type="SAM" id="MobiDB-lite"/>
    </source>
</evidence>
<feature type="compositionally biased region" description="Polar residues" evidence="1">
    <location>
        <begin position="124"/>
        <end position="142"/>
    </location>
</feature>
<dbReference type="AlphaFoldDB" id="A0A9D4G548"/>
<dbReference type="Proteomes" id="UP000828390">
    <property type="component" value="Unassembled WGS sequence"/>
</dbReference>
<dbReference type="InterPro" id="IPR050784">
    <property type="entry name" value="IAP"/>
</dbReference>
<dbReference type="SMART" id="SM00238">
    <property type="entry name" value="BIR"/>
    <property type="match status" value="1"/>
</dbReference>
<sequence length="193" mass="21289">MRRELLRLRTFRTYPTHGKPSCLRVVKAGFYYASQGDEVIGYCCAKRISNRNERDDHFRAHGLVSPSCPFLVRNSEVNELVTNDRNESSNSRLNRILHSLDDLDNQTETRRPDNGPEASAKVAQLSTTPRSNTTEPASNPQNGACGYAADTTTARSTLELPVTASQTAGVSQFPSLPVQRARSSIPAGSFVYI</sequence>
<dbReference type="GO" id="GO:0005737">
    <property type="term" value="C:cytoplasm"/>
    <property type="evidence" value="ECO:0007669"/>
    <property type="project" value="TreeGrafter"/>
</dbReference>
<accession>A0A9D4G548</accession>
<dbReference type="EMBL" id="JAIWYP010000006">
    <property type="protein sequence ID" value="KAH3810541.1"/>
    <property type="molecule type" value="Genomic_DNA"/>
</dbReference>
<dbReference type="InterPro" id="IPR001370">
    <property type="entry name" value="BIR_rpt"/>
</dbReference>
<dbReference type="PROSITE" id="PS50143">
    <property type="entry name" value="BIR_REPEAT_2"/>
    <property type="match status" value="1"/>
</dbReference>
<dbReference type="SUPFAM" id="SSF57924">
    <property type="entry name" value="Inhibitor of apoptosis (IAP) repeat"/>
    <property type="match status" value="1"/>
</dbReference>